<dbReference type="Gene3D" id="3.40.50.10190">
    <property type="entry name" value="BRCT domain"/>
    <property type="match status" value="2"/>
</dbReference>
<dbReference type="Gene3D" id="2.40.50.140">
    <property type="entry name" value="Nucleic acid-binding proteins"/>
    <property type="match status" value="1"/>
</dbReference>
<dbReference type="InterPro" id="IPR012340">
    <property type="entry name" value="NA-bd_OB-fold"/>
</dbReference>
<dbReference type="Pfam" id="PF04675">
    <property type="entry name" value="DNA_ligase_A_N"/>
    <property type="match status" value="1"/>
</dbReference>
<dbReference type="EC" id="6.5.1.1" evidence="4"/>
<proteinExistence type="inferred from homology"/>
<dbReference type="InterPro" id="IPR012308">
    <property type="entry name" value="DNA_ligase_ATP-dep_N"/>
</dbReference>
<dbReference type="InterPro" id="IPR044125">
    <property type="entry name" value="Adenylation_DNA_ligase_IV"/>
</dbReference>
<dbReference type="PROSITE" id="PS50160">
    <property type="entry name" value="DNA_LIGASE_A3"/>
    <property type="match status" value="1"/>
</dbReference>
<dbReference type="GO" id="GO:0003677">
    <property type="term" value="F:DNA binding"/>
    <property type="evidence" value="ECO:0007669"/>
    <property type="project" value="InterPro"/>
</dbReference>
<evidence type="ECO:0000256" key="19">
    <source>
        <dbReference type="RuleBase" id="RU004196"/>
    </source>
</evidence>
<keyword evidence="9" id="KW-0547">Nucleotide-binding</keyword>
<dbReference type="Pfam" id="PF01068">
    <property type="entry name" value="DNA_ligase_A_M"/>
    <property type="match status" value="1"/>
</dbReference>
<dbReference type="Gene3D" id="1.10.3260.10">
    <property type="entry name" value="DNA ligase, ATP-dependent, N-terminal domain"/>
    <property type="match status" value="1"/>
</dbReference>
<dbReference type="InterPro" id="IPR012310">
    <property type="entry name" value="DNA_ligase_ATP-dep_cent"/>
</dbReference>
<evidence type="ECO:0000313" key="23">
    <source>
        <dbReference type="Proteomes" id="UP000494040"/>
    </source>
</evidence>
<dbReference type="GO" id="GO:0071897">
    <property type="term" value="P:DNA biosynthetic process"/>
    <property type="evidence" value="ECO:0007669"/>
    <property type="project" value="InterPro"/>
</dbReference>
<feature type="domain" description="BRCT" evidence="21">
    <location>
        <begin position="586"/>
        <end position="675"/>
    </location>
</feature>
<evidence type="ECO:0000256" key="17">
    <source>
        <dbReference type="ARBA" id="ARBA00031942"/>
    </source>
</evidence>
<dbReference type="InterPro" id="IPR036420">
    <property type="entry name" value="BRCT_dom_sf"/>
</dbReference>
<keyword evidence="13" id="KW-0233">DNA recombination</keyword>
<feature type="domain" description="BRCT" evidence="21">
    <location>
        <begin position="780"/>
        <end position="844"/>
    </location>
</feature>
<evidence type="ECO:0000256" key="8">
    <source>
        <dbReference type="ARBA" id="ARBA00022737"/>
    </source>
</evidence>
<evidence type="ECO:0000256" key="18">
    <source>
        <dbReference type="ARBA" id="ARBA00034003"/>
    </source>
</evidence>
<dbReference type="GO" id="GO:0046872">
    <property type="term" value="F:metal ion binding"/>
    <property type="evidence" value="ECO:0007669"/>
    <property type="project" value="UniProtKB-KW"/>
</dbReference>
<comment type="subcellular location">
    <subcellularLocation>
        <location evidence="2">Nucleus</location>
    </subcellularLocation>
</comment>
<dbReference type="EnsemblMetazoa" id="XM_014390692.2">
    <property type="protein sequence ID" value="XP_014246178.1"/>
    <property type="gene ID" value="LOC106664724"/>
</dbReference>
<evidence type="ECO:0000256" key="1">
    <source>
        <dbReference type="ARBA" id="ARBA00001946"/>
    </source>
</evidence>
<evidence type="ECO:0000259" key="20">
    <source>
        <dbReference type="PROSITE" id="PS50160"/>
    </source>
</evidence>
<feature type="domain" description="ATP-dependent DNA ligase family profile" evidence="20">
    <location>
        <begin position="301"/>
        <end position="432"/>
    </location>
</feature>
<dbReference type="GO" id="GO:0005958">
    <property type="term" value="C:DNA-dependent protein kinase-DNA ligase 4 complex"/>
    <property type="evidence" value="ECO:0007669"/>
    <property type="project" value="TreeGrafter"/>
</dbReference>
<keyword evidence="8" id="KW-0677">Repeat</keyword>
<evidence type="ECO:0000256" key="4">
    <source>
        <dbReference type="ARBA" id="ARBA00012727"/>
    </source>
</evidence>
<keyword evidence="7" id="KW-0479">Metal-binding</keyword>
<dbReference type="SUPFAM" id="SSF50249">
    <property type="entry name" value="Nucleic acid-binding proteins"/>
    <property type="match status" value="1"/>
</dbReference>
<evidence type="ECO:0000313" key="22">
    <source>
        <dbReference type="EnsemblMetazoa" id="XP_014246178.1"/>
    </source>
</evidence>
<sequence length="853" mass="97606">MGGNLYQIIRLMLPYYDRDRGSYGIKEDKLGHIYVKVLDLAKTGKDAVALLEYRHPNRFKFNQAVTDYADIVYGVMKSRSTTPSNLTIADVNKALDAIAKSFAEKSSEAKLDVFFDTFIGKMSAKEQKWIIRIILKSMHFGVGHKQMLYFIHPDAFKFISTNFSLQKLCSTLGDPNVRYNEFNINLFEAFRPMLSSKCNIETINFSGDHFIETKLDGERYQIHYSDGEFKFFSRNGFEASTYIYGSNVSTGYFAASLKEQFSPHFTSFILDGEMMAWHKVKKCLITQGNFRDVGKVKVGGDVQPCFFPFDIVYCNGKVITNKPLFERVALLKQVFTPKEGVIMELNRISVKSNDEILDALNKAIEKREEGIIVKEVNSIYKPNERFSGGWYKIKPEYTQGALMELDVLIIGGNFGSGQLKGTVSRFLVGLAASKDSDGTPNEFHSLTMVSSGLTFDELDEVRSKLNTHWIAKKKPPTMIQFGHTTPDVHIDPKNSIILQVKASQIIKSSKFKCGFSLRFPRVEKVRFDKSWKDCLTSEEFYTIYNETAGMLTSGPLSSKSEHKTRKRKNLHVLPHFQKPNLRGVDVIANLFQNKRISVTTGTKQHSKADMEKLIFKHGGKIAAMPDSKTFCIVVGDNNVRTKNFISSKKHIVTNHMWVLDCIQKNKLLPWEPVYLLGMTQLCESDIMERFDIYGDGYWKCATKKSLDFSLNCPQMIKSLKKPVSPEDLNEMLDLLLDDANFYSCFKNCCAFFAEDQEHYEMGQNMANLSLKEEMCCFKFLSGTISQEVNIETDYIVVHKRYKINNTKLFDLKIRGSFSTVIVSNEWLQKSWEEKKWLDHSPYIITDCEDMDVN</sequence>
<dbReference type="CDD" id="cd07903">
    <property type="entry name" value="Adenylation_DNA_ligase_IV"/>
    <property type="match status" value="1"/>
</dbReference>
<dbReference type="Pfam" id="PF04679">
    <property type="entry name" value="DNA_ligase_A_C"/>
    <property type="match status" value="1"/>
</dbReference>
<protein>
    <recommendedName>
        <fullName evidence="5">DNA ligase 4</fullName>
        <ecNumber evidence="4">6.5.1.1</ecNumber>
    </recommendedName>
    <alternativeName>
        <fullName evidence="17">DNA ligase IV</fullName>
    </alternativeName>
    <alternativeName>
        <fullName evidence="16">Polydeoxyribonucleotide synthase [ATP] 4</fullName>
    </alternativeName>
</protein>
<dbReference type="GO" id="GO:0006310">
    <property type="term" value="P:DNA recombination"/>
    <property type="evidence" value="ECO:0007669"/>
    <property type="project" value="UniProtKB-KW"/>
</dbReference>
<dbReference type="InterPro" id="IPR000977">
    <property type="entry name" value="DNA_ligase_ATP-dep"/>
</dbReference>
<keyword evidence="6" id="KW-0436">Ligase</keyword>
<keyword evidence="11" id="KW-0067">ATP-binding</keyword>
<dbReference type="PANTHER" id="PTHR45997">
    <property type="entry name" value="DNA LIGASE 4"/>
    <property type="match status" value="1"/>
</dbReference>
<dbReference type="Gene3D" id="3.30.470.30">
    <property type="entry name" value="DNA ligase/mRNA capping enzyme"/>
    <property type="match status" value="1"/>
</dbReference>
<dbReference type="Proteomes" id="UP000494040">
    <property type="component" value="Unassembled WGS sequence"/>
</dbReference>
<keyword evidence="15" id="KW-0539">Nucleus</keyword>
<dbReference type="AlphaFoldDB" id="A0A8I6TDD3"/>
<dbReference type="GO" id="GO:0006303">
    <property type="term" value="P:double-strand break repair via nonhomologous end joining"/>
    <property type="evidence" value="ECO:0007669"/>
    <property type="project" value="TreeGrafter"/>
</dbReference>
<dbReference type="NCBIfam" id="TIGR00574">
    <property type="entry name" value="dnl1"/>
    <property type="match status" value="1"/>
</dbReference>
<dbReference type="CDD" id="cd07968">
    <property type="entry name" value="OBF_DNA_ligase_IV"/>
    <property type="match status" value="1"/>
</dbReference>
<dbReference type="GO" id="GO:0006297">
    <property type="term" value="P:nucleotide-excision repair, DNA gap filling"/>
    <property type="evidence" value="ECO:0007669"/>
    <property type="project" value="TreeGrafter"/>
</dbReference>
<evidence type="ECO:0000256" key="14">
    <source>
        <dbReference type="ARBA" id="ARBA00023204"/>
    </source>
</evidence>
<dbReference type="GO" id="GO:0032807">
    <property type="term" value="C:DNA ligase IV complex"/>
    <property type="evidence" value="ECO:0007669"/>
    <property type="project" value="TreeGrafter"/>
</dbReference>
<dbReference type="SUPFAM" id="SSF52113">
    <property type="entry name" value="BRCT domain"/>
    <property type="match status" value="2"/>
</dbReference>
<dbReference type="GO" id="GO:0005524">
    <property type="term" value="F:ATP binding"/>
    <property type="evidence" value="ECO:0007669"/>
    <property type="project" value="UniProtKB-KW"/>
</dbReference>
<evidence type="ECO:0000256" key="16">
    <source>
        <dbReference type="ARBA" id="ARBA00030676"/>
    </source>
</evidence>
<evidence type="ECO:0000256" key="3">
    <source>
        <dbReference type="ARBA" id="ARBA00007572"/>
    </source>
</evidence>
<dbReference type="SUPFAM" id="SSF117018">
    <property type="entry name" value="ATP-dependent DNA ligase DNA-binding domain"/>
    <property type="match status" value="1"/>
</dbReference>
<keyword evidence="23" id="KW-1185">Reference proteome</keyword>
<dbReference type="OrthoDB" id="151490at2759"/>
<gene>
    <name evidence="22" type="primary">106664724</name>
</gene>
<evidence type="ECO:0000259" key="21">
    <source>
        <dbReference type="PROSITE" id="PS50172"/>
    </source>
</evidence>
<dbReference type="InterPro" id="IPR012309">
    <property type="entry name" value="DNA_ligase_ATP-dep_C"/>
</dbReference>
<evidence type="ECO:0000256" key="11">
    <source>
        <dbReference type="ARBA" id="ARBA00022840"/>
    </source>
</evidence>
<evidence type="ECO:0000256" key="12">
    <source>
        <dbReference type="ARBA" id="ARBA00022842"/>
    </source>
</evidence>
<reference evidence="22" key="1">
    <citation type="submission" date="2022-01" db="UniProtKB">
        <authorList>
            <consortium name="EnsemblMetazoa"/>
        </authorList>
    </citation>
    <scope>IDENTIFICATION</scope>
</reference>
<evidence type="ECO:0000256" key="7">
    <source>
        <dbReference type="ARBA" id="ARBA00022723"/>
    </source>
</evidence>
<evidence type="ECO:0000256" key="9">
    <source>
        <dbReference type="ARBA" id="ARBA00022741"/>
    </source>
</evidence>
<keyword evidence="14" id="KW-0234">DNA repair</keyword>
<dbReference type="GO" id="GO:0003910">
    <property type="term" value="F:DNA ligase (ATP) activity"/>
    <property type="evidence" value="ECO:0007669"/>
    <property type="project" value="UniProtKB-EC"/>
</dbReference>
<dbReference type="PROSITE" id="PS50172">
    <property type="entry name" value="BRCT"/>
    <property type="match status" value="2"/>
</dbReference>
<evidence type="ECO:0000256" key="6">
    <source>
        <dbReference type="ARBA" id="ARBA00022598"/>
    </source>
</evidence>
<evidence type="ECO:0000256" key="15">
    <source>
        <dbReference type="ARBA" id="ARBA00023242"/>
    </source>
</evidence>
<comment type="similarity">
    <text evidence="3 19">Belongs to the ATP-dependent DNA ligase family.</text>
</comment>
<dbReference type="SUPFAM" id="SSF56091">
    <property type="entry name" value="DNA ligase/mRNA capping enzyme, catalytic domain"/>
    <property type="match status" value="1"/>
</dbReference>
<keyword evidence="12" id="KW-0460">Magnesium</keyword>
<dbReference type="SMART" id="SM00292">
    <property type="entry name" value="BRCT"/>
    <property type="match status" value="1"/>
</dbReference>
<dbReference type="InterPro" id="IPR001357">
    <property type="entry name" value="BRCT_dom"/>
</dbReference>
<dbReference type="InterPro" id="IPR036599">
    <property type="entry name" value="DNA_ligase_N_sf"/>
</dbReference>
<dbReference type="InterPro" id="IPR029710">
    <property type="entry name" value="LIG4"/>
</dbReference>
<evidence type="ECO:0000256" key="10">
    <source>
        <dbReference type="ARBA" id="ARBA00022763"/>
    </source>
</evidence>
<evidence type="ECO:0000256" key="5">
    <source>
        <dbReference type="ARBA" id="ARBA00022073"/>
    </source>
</evidence>
<organism evidence="22 23">
    <name type="scientific">Cimex lectularius</name>
    <name type="common">Bed bug</name>
    <name type="synonym">Acanthia lectularia</name>
    <dbReference type="NCBI Taxonomy" id="79782"/>
    <lineage>
        <taxon>Eukaryota</taxon>
        <taxon>Metazoa</taxon>
        <taxon>Ecdysozoa</taxon>
        <taxon>Arthropoda</taxon>
        <taxon>Hexapoda</taxon>
        <taxon>Insecta</taxon>
        <taxon>Pterygota</taxon>
        <taxon>Neoptera</taxon>
        <taxon>Paraneoptera</taxon>
        <taxon>Hemiptera</taxon>
        <taxon>Heteroptera</taxon>
        <taxon>Panheteroptera</taxon>
        <taxon>Cimicomorpha</taxon>
        <taxon>Cimicidae</taxon>
        <taxon>Cimex</taxon>
    </lineage>
</organism>
<comment type="cofactor">
    <cofactor evidence="1">
        <name>Mg(2+)</name>
        <dbReference type="ChEBI" id="CHEBI:18420"/>
    </cofactor>
</comment>
<accession>A0A8I6TDD3</accession>
<dbReference type="Pfam" id="PF16589">
    <property type="entry name" value="BRCT_2"/>
    <property type="match status" value="1"/>
</dbReference>
<comment type="catalytic activity">
    <reaction evidence="18">
        <text>ATP + (deoxyribonucleotide)n-3'-hydroxyl + 5'-phospho-(deoxyribonucleotide)m = (deoxyribonucleotide)n+m + AMP + diphosphate.</text>
        <dbReference type="EC" id="6.5.1.1"/>
    </reaction>
</comment>
<dbReference type="PANTHER" id="PTHR45997:SF1">
    <property type="entry name" value="DNA LIGASE 4"/>
    <property type="match status" value="1"/>
</dbReference>
<keyword evidence="10" id="KW-0227">DNA damage</keyword>
<name>A0A8I6TDD3_CIMLE</name>
<evidence type="ECO:0000256" key="2">
    <source>
        <dbReference type="ARBA" id="ARBA00004123"/>
    </source>
</evidence>
<evidence type="ECO:0000256" key="13">
    <source>
        <dbReference type="ARBA" id="ARBA00023172"/>
    </source>
</evidence>